<keyword evidence="3" id="KW-1185">Reference proteome</keyword>
<evidence type="ECO:0000313" key="2">
    <source>
        <dbReference type="EMBL" id="GGS80120.1"/>
    </source>
</evidence>
<gene>
    <name evidence="2" type="ORF">GCM10010253_63570</name>
</gene>
<dbReference type="RefSeq" id="WP_199889682.1">
    <property type="nucleotide sequence ID" value="NZ_BMSZ01000026.1"/>
</dbReference>
<dbReference type="Proteomes" id="UP000659767">
    <property type="component" value="Unassembled WGS sequence"/>
</dbReference>
<feature type="compositionally biased region" description="Basic and acidic residues" evidence="1">
    <location>
        <begin position="142"/>
        <end position="160"/>
    </location>
</feature>
<dbReference type="EMBL" id="BMSZ01000026">
    <property type="protein sequence ID" value="GGS80120.1"/>
    <property type="molecule type" value="Genomic_DNA"/>
</dbReference>
<accession>A0ABQ2TP28</accession>
<comment type="caution">
    <text evidence="2">The sequence shown here is derived from an EMBL/GenBank/DDBJ whole genome shotgun (WGS) entry which is preliminary data.</text>
</comment>
<protein>
    <submittedName>
        <fullName evidence="2">Uncharacterized protein</fullName>
    </submittedName>
</protein>
<organism evidence="2 3">
    <name type="scientific">Streptomyces badius</name>
    <dbReference type="NCBI Taxonomy" id="1941"/>
    <lineage>
        <taxon>Bacteria</taxon>
        <taxon>Bacillati</taxon>
        <taxon>Actinomycetota</taxon>
        <taxon>Actinomycetes</taxon>
        <taxon>Kitasatosporales</taxon>
        <taxon>Streptomycetaceae</taxon>
        <taxon>Streptomyces</taxon>
    </lineage>
</organism>
<sequence>MVWARLERPAVRRLVETTARTELARVVGFAGPTDAPQILADRLVRRLDSQMRLGGPIRGPVGGLIGRGLPQIRLCAELRCDERSLLDSARDCPRCEDRQADSRATRHAAGDDAAMPGASETVRWAATDRQLHEAVTARTWAKESAWEQHRAGKAEAKAARTEAATA</sequence>
<name>A0ABQ2TP28_STRBA</name>
<reference evidence="3" key="1">
    <citation type="journal article" date="2019" name="Int. J. Syst. Evol. Microbiol.">
        <title>The Global Catalogue of Microorganisms (GCM) 10K type strain sequencing project: providing services to taxonomists for standard genome sequencing and annotation.</title>
        <authorList>
            <consortium name="The Broad Institute Genomics Platform"/>
            <consortium name="The Broad Institute Genome Sequencing Center for Infectious Disease"/>
            <person name="Wu L."/>
            <person name="Ma J."/>
        </authorList>
    </citation>
    <scope>NUCLEOTIDE SEQUENCE [LARGE SCALE GENOMIC DNA]</scope>
    <source>
        <strain evidence="3">JCM 4350</strain>
    </source>
</reference>
<feature type="region of interest" description="Disordered" evidence="1">
    <location>
        <begin position="142"/>
        <end position="166"/>
    </location>
</feature>
<evidence type="ECO:0000256" key="1">
    <source>
        <dbReference type="SAM" id="MobiDB-lite"/>
    </source>
</evidence>
<evidence type="ECO:0000313" key="3">
    <source>
        <dbReference type="Proteomes" id="UP000659767"/>
    </source>
</evidence>
<proteinExistence type="predicted"/>